<dbReference type="EMBL" id="QPIX01000001">
    <property type="protein sequence ID" value="RCW28748.1"/>
    <property type="molecule type" value="Genomic_DNA"/>
</dbReference>
<dbReference type="Gene3D" id="1.50.10.20">
    <property type="match status" value="1"/>
</dbReference>
<accession>A0A6I7HU45</accession>
<sequence>MARRPRTENSSDQSAANDGAAVSDDVAKLLAQRHANGGDLWATADGRWNVGTPFSTLACGLMLTELGLDPSDPVARGIAQTLLACQTEDGRIRPGPHLTVQPCHTAEAARLLCRLGLAEDARLSPTVEHLLSNQAADGGWRCKVLKFGAGPDTDASNPGTTLAALDVLRFRTPLVTSPEAERAVDTLLDHWSVRRPLGPCRYGIGSRFMKVEFPMFRYNLFFYVYVLSFYPRARRHEAFRAALAALQGKLVDGKVVVEHGKPALDVLSLCRTGIPNSRATHRYAEIVANLER</sequence>
<reference evidence="1 2" key="1">
    <citation type="submission" date="2018-07" db="EMBL/GenBank/DDBJ databases">
        <title>Genomic Encyclopedia of Type Strains, Phase IV (KMG-IV): sequencing the most valuable type-strain genomes for metagenomic binning, comparative biology and taxonomic classification.</title>
        <authorList>
            <person name="Goeker M."/>
        </authorList>
    </citation>
    <scope>NUCLEOTIDE SEQUENCE [LARGE SCALE GENOMIC DNA]</scope>
    <source>
        <strain evidence="1 2">DSM 25528</strain>
    </source>
</reference>
<dbReference type="SUPFAM" id="SSF48239">
    <property type="entry name" value="Terpenoid cyclases/Protein prenyltransferases"/>
    <property type="match status" value="1"/>
</dbReference>
<dbReference type="InterPro" id="IPR008930">
    <property type="entry name" value="Terpenoid_cyclase/PrenylTrfase"/>
</dbReference>
<dbReference type="Proteomes" id="UP000252582">
    <property type="component" value="Unassembled WGS sequence"/>
</dbReference>
<organism evidence="1 2">
    <name type="scientific">Ciceribacter lividus</name>
    <dbReference type="NCBI Taxonomy" id="1197950"/>
    <lineage>
        <taxon>Bacteria</taxon>
        <taxon>Pseudomonadati</taxon>
        <taxon>Pseudomonadota</taxon>
        <taxon>Alphaproteobacteria</taxon>
        <taxon>Hyphomicrobiales</taxon>
        <taxon>Rhizobiaceae</taxon>
        <taxon>Ciceribacter</taxon>
    </lineage>
</organism>
<evidence type="ECO:0000313" key="2">
    <source>
        <dbReference type="Proteomes" id="UP000252582"/>
    </source>
</evidence>
<evidence type="ECO:0008006" key="3">
    <source>
        <dbReference type="Google" id="ProtNLM"/>
    </source>
</evidence>
<proteinExistence type="predicted"/>
<evidence type="ECO:0000313" key="1">
    <source>
        <dbReference type="EMBL" id="RCW28748.1"/>
    </source>
</evidence>
<dbReference type="AlphaFoldDB" id="A0A6I7HU45"/>
<gene>
    <name evidence="1" type="ORF">DFR48_101766</name>
</gene>
<protein>
    <recommendedName>
        <fullName evidence="3">Prenyltransferase/squalene oxidase-like repeat protein</fullName>
    </recommendedName>
</protein>
<comment type="caution">
    <text evidence="1">The sequence shown here is derived from an EMBL/GenBank/DDBJ whole genome shotgun (WGS) entry which is preliminary data.</text>
</comment>
<keyword evidence="2" id="KW-1185">Reference proteome</keyword>
<name>A0A6I7HU45_9HYPH</name>